<organism evidence="2">
    <name type="scientific">marine sediment metagenome</name>
    <dbReference type="NCBI Taxonomy" id="412755"/>
    <lineage>
        <taxon>unclassified sequences</taxon>
        <taxon>metagenomes</taxon>
        <taxon>ecological metagenomes</taxon>
    </lineage>
</organism>
<reference evidence="2" key="1">
    <citation type="journal article" date="2015" name="Nature">
        <title>Complex archaea that bridge the gap between prokaryotes and eukaryotes.</title>
        <authorList>
            <person name="Spang A."/>
            <person name="Saw J.H."/>
            <person name="Jorgensen S.L."/>
            <person name="Zaremba-Niedzwiedzka K."/>
            <person name="Martijn J."/>
            <person name="Lind A.E."/>
            <person name="van Eijk R."/>
            <person name="Schleper C."/>
            <person name="Guy L."/>
            <person name="Ettema T.J."/>
        </authorList>
    </citation>
    <scope>NUCLEOTIDE SEQUENCE</scope>
</reference>
<dbReference type="GO" id="GO:0004519">
    <property type="term" value="F:endonuclease activity"/>
    <property type="evidence" value="ECO:0007669"/>
    <property type="project" value="InterPro"/>
</dbReference>
<dbReference type="AlphaFoldDB" id="A0A0F9DB27"/>
<comment type="caution">
    <text evidence="2">The sequence shown here is derived from an EMBL/GenBank/DDBJ whole genome shotgun (WGS) entry which is preliminary data.</text>
</comment>
<dbReference type="InterPro" id="IPR044930">
    <property type="entry name" value="Homing_endonuclease_His-Me"/>
</dbReference>
<dbReference type="SUPFAM" id="SSF54060">
    <property type="entry name" value="His-Me finger endonucleases"/>
    <property type="match status" value="1"/>
</dbReference>
<protein>
    <recommendedName>
        <fullName evidence="1">HNH nuclease domain-containing protein</fullName>
    </recommendedName>
</protein>
<dbReference type="InterPro" id="IPR044925">
    <property type="entry name" value="His-Me_finger_sf"/>
</dbReference>
<evidence type="ECO:0000313" key="2">
    <source>
        <dbReference type="EMBL" id="KKL58908.1"/>
    </source>
</evidence>
<dbReference type="Gene3D" id="3.90.75.10">
    <property type="entry name" value="Homing Intron 3 (I-ppo) Encoded Endonuclease, Chain A"/>
    <property type="match status" value="1"/>
</dbReference>
<dbReference type="EMBL" id="LAZR01029662">
    <property type="protein sequence ID" value="KKL58908.1"/>
    <property type="molecule type" value="Genomic_DNA"/>
</dbReference>
<sequence length="160" mass="18455">MPRQYTKRPSEERFWSKVVFPEDSDCWLWAASINNNGYGEFWAGDKYVKAHRWAYEYLIGPIPAGLTIDHLCRNRPCVNPAHMEAVTHAENVRRGARAAAFRNKTHCPRGHPYSEENTYITASGWRRCRACNRDYMRRLASRATGIPLAVIQGRDGEREA</sequence>
<proteinExistence type="predicted"/>
<feature type="domain" description="HNH nuclease" evidence="1">
    <location>
        <begin position="49"/>
        <end position="93"/>
    </location>
</feature>
<dbReference type="InterPro" id="IPR003615">
    <property type="entry name" value="HNH_nuc"/>
</dbReference>
<evidence type="ECO:0000259" key="1">
    <source>
        <dbReference type="Pfam" id="PF13392"/>
    </source>
</evidence>
<dbReference type="Pfam" id="PF13392">
    <property type="entry name" value="HNH_3"/>
    <property type="match status" value="1"/>
</dbReference>
<accession>A0A0F9DB27</accession>
<name>A0A0F9DB27_9ZZZZ</name>
<gene>
    <name evidence="2" type="ORF">LCGC14_2220650</name>
</gene>